<evidence type="ECO:0000259" key="2">
    <source>
        <dbReference type="Pfam" id="PF24626"/>
    </source>
</evidence>
<accession>A0A067NDY2</accession>
<evidence type="ECO:0000313" key="3">
    <source>
        <dbReference type="EMBL" id="KDQ26059.1"/>
    </source>
</evidence>
<sequence length="537" mass="59484">MATHDAVLAARIKQTRDVNLHRRRAPFIEGDLVYLSTENLKFPKGLARKFLPKFIRPYKILKNHGNEAFTLDLPSRLKQRDSQVFEINDSDSEWAVDEIISHSGSGEASLFEIVWKSGDVTWLPYDKVAHLQALQSYLDVLGISAVSELPLGKGSPPEDPQVSMASVFLYSPSPRSSLYLDRSSPPIAPPRSRRPHHRQHRKKLHHLKALQQCCPSLTPSSVSFGLSPHPALAKIMSNLEKGFGLPAADDAITPTPAADSETLTSPDEDFSSGNQTIPTATMLTREQYTSMRDPTPHPKLQNVAAVDDMPYSYKFTNPLSGAQFTAPITDVWAIIVVAGHLREGKHLKFYREHYSDVYYNLAKCINQEAYLQEKNCQLPLITEDGFVLMLGTHNPSAFVLGLVDIPDKGRRAKDEVMKCPIPRHSKASRKESPPPVASPKPPLPPPSSTNPLSVFAHMNPETSARGMISYTEYTDKKMQRIESAKLRARANYAARHHHNSVGTSSPPSLPHISRTPARVLNPSGDVTMSEASSSDSM</sequence>
<dbReference type="Pfam" id="PF24626">
    <property type="entry name" value="SH3_Tf2-1"/>
    <property type="match status" value="1"/>
</dbReference>
<name>A0A067NDY2_PLEO1</name>
<evidence type="ECO:0000256" key="1">
    <source>
        <dbReference type="SAM" id="MobiDB-lite"/>
    </source>
</evidence>
<dbReference type="EMBL" id="KL198010">
    <property type="protein sequence ID" value="KDQ26059.1"/>
    <property type="molecule type" value="Genomic_DNA"/>
</dbReference>
<dbReference type="VEuPathDB" id="FungiDB:PLEOSDRAFT_1106933"/>
<dbReference type="AlphaFoldDB" id="A0A067NDY2"/>
<evidence type="ECO:0000313" key="4">
    <source>
        <dbReference type="Proteomes" id="UP000027073"/>
    </source>
</evidence>
<feature type="compositionally biased region" description="Low complexity" evidence="1">
    <location>
        <begin position="248"/>
        <end position="259"/>
    </location>
</feature>
<dbReference type="STRING" id="1137138.A0A067NDY2"/>
<dbReference type="Proteomes" id="UP000027073">
    <property type="component" value="Unassembled WGS sequence"/>
</dbReference>
<dbReference type="InParanoid" id="A0A067NDY2"/>
<feature type="compositionally biased region" description="Polar residues" evidence="1">
    <location>
        <begin position="524"/>
        <end position="537"/>
    </location>
</feature>
<feature type="compositionally biased region" description="Polar residues" evidence="1">
    <location>
        <begin position="261"/>
        <end position="276"/>
    </location>
</feature>
<dbReference type="InterPro" id="IPR056924">
    <property type="entry name" value="SH3_Tf2-1"/>
</dbReference>
<gene>
    <name evidence="3" type="ORF">PLEOSDRAFT_1106933</name>
</gene>
<dbReference type="OrthoDB" id="10377539at2759"/>
<dbReference type="HOGENOM" id="CLU_507265_0_0_1"/>
<feature type="domain" description="Tf2-1-like SH3-like" evidence="2">
    <location>
        <begin position="30"/>
        <end position="88"/>
    </location>
</feature>
<organism evidence="3 4">
    <name type="scientific">Pleurotus ostreatus (strain PC15)</name>
    <name type="common">Oyster mushroom</name>
    <dbReference type="NCBI Taxonomy" id="1137138"/>
    <lineage>
        <taxon>Eukaryota</taxon>
        <taxon>Fungi</taxon>
        <taxon>Dikarya</taxon>
        <taxon>Basidiomycota</taxon>
        <taxon>Agaricomycotina</taxon>
        <taxon>Agaricomycetes</taxon>
        <taxon>Agaricomycetidae</taxon>
        <taxon>Agaricales</taxon>
        <taxon>Pleurotineae</taxon>
        <taxon>Pleurotaceae</taxon>
        <taxon>Pleurotus</taxon>
    </lineage>
</organism>
<feature type="compositionally biased region" description="Pro residues" evidence="1">
    <location>
        <begin position="433"/>
        <end position="448"/>
    </location>
</feature>
<feature type="region of interest" description="Disordered" evidence="1">
    <location>
        <begin position="413"/>
        <end position="455"/>
    </location>
</feature>
<feature type="region of interest" description="Disordered" evidence="1">
    <location>
        <begin position="179"/>
        <end position="203"/>
    </location>
</feature>
<feature type="region of interest" description="Disordered" evidence="1">
    <location>
        <begin position="248"/>
        <end position="276"/>
    </location>
</feature>
<feature type="region of interest" description="Disordered" evidence="1">
    <location>
        <begin position="490"/>
        <end position="537"/>
    </location>
</feature>
<proteinExistence type="predicted"/>
<reference evidence="4" key="1">
    <citation type="journal article" date="2014" name="Proc. Natl. Acad. Sci. U.S.A.">
        <title>Extensive sampling of basidiomycete genomes demonstrates inadequacy of the white-rot/brown-rot paradigm for wood decay fungi.</title>
        <authorList>
            <person name="Riley R."/>
            <person name="Salamov A.A."/>
            <person name="Brown D.W."/>
            <person name="Nagy L.G."/>
            <person name="Floudas D."/>
            <person name="Held B.W."/>
            <person name="Levasseur A."/>
            <person name="Lombard V."/>
            <person name="Morin E."/>
            <person name="Otillar R."/>
            <person name="Lindquist E.A."/>
            <person name="Sun H."/>
            <person name="LaButti K.M."/>
            <person name="Schmutz J."/>
            <person name="Jabbour D."/>
            <person name="Luo H."/>
            <person name="Baker S.E."/>
            <person name="Pisabarro A.G."/>
            <person name="Walton J.D."/>
            <person name="Blanchette R.A."/>
            <person name="Henrissat B."/>
            <person name="Martin F."/>
            <person name="Cullen D."/>
            <person name="Hibbett D.S."/>
            <person name="Grigoriev I.V."/>
        </authorList>
    </citation>
    <scope>NUCLEOTIDE SEQUENCE [LARGE SCALE GENOMIC DNA]</scope>
    <source>
        <strain evidence="4">PC15</strain>
    </source>
</reference>
<feature type="compositionally biased region" description="Basic residues" evidence="1">
    <location>
        <begin position="191"/>
        <end position="203"/>
    </location>
</feature>
<protein>
    <recommendedName>
        <fullName evidence="2">Tf2-1-like SH3-like domain-containing protein</fullName>
    </recommendedName>
</protein>